<evidence type="ECO:0000256" key="1">
    <source>
        <dbReference type="ARBA" id="ARBA00008226"/>
    </source>
</evidence>
<dbReference type="InterPro" id="IPR036621">
    <property type="entry name" value="Anticodon-bd_dom_sf"/>
</dbReference>
<dbReference type="AlphaFoldDB" id="Q6BYQ8"/>
<dbReference type="InterPro" id="IPR002314">
    <property type="entry name" value="aa-tRNA-synt_IIb"/>
</dbReference>
<dbReference type="InParanoid" id="Q6BYQ8"/>
<protein>
    <recommendedName>
        <fullName evidence="2">proline--tRNA ligase</fullName>
        <ecNumber evidence="2">6.1.1.15</ecNumber>
    </recommendedName>
    <alternativeName>
        <fullName evidence="8">Prolyl-tRNA synthetase</fullName>
    </alternativeName>
</protein>
<dbReference type="OMA" id="NCDYAAN"/>
<dbReference type="GO" id="GO:0005739">
    <property type="term" value="C:mitochondrion"/>
    <property type="evidence" value="ECO:0007669"/>
    <property type="project" value="TreeGrafter"/>
</dbReference>
<dbReference type="InterPro" id="IPR004500">
    <property type="entry name" value="Pro-tRNA-synth_IIa_bac-type"/>
</dbReference>
<dbReference type="PANTHER" id="PTHR42753">
    <property type="entry name" value="MITOCHONDRIAL RIBOSOME PROTEIN L39/PROLYL-TRNA LIGASE FAMILY MEMBER"/>
    <property type="match status" value="1"/>
</dbReference>
<evidence type="ECO:0000256" key="5">
    <source>
        <dbReference type="ARBA" id="ARBA00022840"/>
    </source>
</evidence>
<reference evidence="11 12" key="1">
    <citation type="journal article" date="2004" name="Nature">
        <title>Genome evolution in yeasts.</title>
        <authorList>
            <consortium name="Genolevures"/>
            <person name="Dujon B."/>
            <person name="Sherman D."/>
            <person name="Fischer G."/>
            <person name="Durrens P."/>
            <person name="Casaregola S."/>
            <person name="Lafontaine I."/>
            <person name="de Montigny J."/>
            <person name="Marck C."/>
            <person name="Neuveglise C."/>
            <person name="Talla E."/>
            <person name="Goffard N."/>
            <person name="Frangeul L."/>
            <person name="Aigle M."/>
            <person name="Anthouard V."/>
            <person name="Babour A."/>
            <person name="Barbe V."/>
            <person name="Barnay S."/>
            <person name="Blanchin S."/>
            <person name="Beckerich J.M."/>
            <person name="Beyne E."/>
            <person name="Bleykasten C."/>
            <person name="Boisrame A."/>
            <person name="Boyer J."/>
            <person name="Cattolico L."/>
            <person name="Confanioleri F."/>
            <person name="de Daruvar A."/>
            <person name="Despons L."/>
            <person name="Fabre E."/>
            <person name="Fairhead C."/>
            <person name="Ferry-Dumazet H."/>
            <person name="Groppi A."/>
            <person name="Hantraye F."/>
            <person name="Hennequin C."/>
            <person name="Jauniaux N."/>
            <person name="Joyet P."/>
            <person name="Kachouri R."/>
            <person name="Kerrest A."/>
            <person name="Koszul R."/>
            <person name="Lemaire M."/>
            <person name="Lesur I."/>
            <person name="Ma L."/>
            <person name="Muller H."/>
            <person name="Nicaud J.M."/>
            <person name="Nikolski M."/>
            <person name="Oztas S."/>
            <person name="Ozier-Kalogeropoulos O."/>
            <person name="Pellenz S."/>
            <person name="Potier S."/>
            <person name="Richard G.F."/>
            <person name="Straub M.L."/>
            <person name="Suleau A."/>
            <person name="Swennene D."/>
            <person name="Tekaia F."/>
            <person name="Wesolowski-Louvel M."/>
            <person name="Westhof E."/>
            <person name="Wirth B."/>
            <person name="Zeniou-Meyer M."/>
            <person name="Zivanovic I."/>
            <person name="Bolotin-Fukuhara M."/>
            <person name="Thierry A."/>
            <person name="Bouchier C."/>
            <person name="Caudron B."/>
            <person name="Scarpelli C."/>
            <person name="Gaillardin C."/>
            <person name="Weissenbach J."/>
            <person name="Wincker P."/>
            <person name="Souciet J.L."/>
        </authorList>
    </citation>
    <scope>NUCLEOTIDE SEQUENCE [LARGE SCALE GENOMIC DNA]</scope>
    <source>
        <strain evidence="12">ATCC 36239 / CBS 767 / BCRC 21394 / JCM 1990 / NBRC 0083 / IGC 2968</strain>
    </source>
</reference>
<organism evidence="11 12">
    <name type="scientific">Debaryomyces hansenii (strain ATCC 36239 / CBS 767 / BCRC 21394 / JCM 1990 / NBRC 0083 / IGC 2968)</name>
    <name type="common">Yeast</name>
    <name type="synonym">Torulaspora hansenii</name>
    <dbReference type="NCBI Taxonomy" id="284592"/>
    <lineage>
        <taxon>Eukaryota</taxon>
        <taxon>Fungi</taxon>
        <taxon>Dikarya</taxon>
        <taxon>Ascomycota</taxon>
        <taxon>Saccharomycotina</taxon>
        <taxon>Pichiomycetes</taxon>
        <taxon>Debaryomycetaceae</taxon>
        <taxon>Debaryomyces</taxon>
    </lineage>
</organism>
<sequence>MIGIRAGRYRHLCVRFTHTSTVPKLYLNNVELSGNDLTGIPTHELFTKFGFINHPKPGLVHWLPVGLAISQNVSRVIHRRMRECNAEEINLSLLSSSQLWQETGRWDNSELFKLKDSSKNDFCLVATCEEEITKLIGANLNSYKNLPLLYYQINEKFRDEKRPRSGLLRGREFLMKDAYSFDLNEEAAMKTYNKVVDAYYKIFQDLRIPFVKADADTGEIGGTLSHEWHYLHKVGEDTLFTCDECGNSSNIEKALSYPEDVDDSVDASVQYFMTKDKSTLVCAYYPTDRTIEASFVKEEVPDLDLNETNQDSILKEFSDEDTLISKKIIRMMDSRLNSRSNFPDFPIKFINRSLITTLTDIPIVTAVEDEICAKCEEGHLKLHRAIEVGHTFYLGDKYSKPLKCEVEVPNQDGSQQLTNVLMGCYGIGISRIIAAIGEINKDSTGFRWPSVIAPWNVTVVQSPKFDDSKGIKVYNLLNAASISYRLDDRSKIGLGKKIKQSHMVGIPLTVILGNQFPLVEVEIRGRRYTDDLSWKRLYESRDFEWEVVTDADGNDIKHLVHIDGVARAINSLLIDM</sequence>
<dbReference type="KEGG" id="dha:DEHA2A07678g"/>
<evidence type="ECO:0000256" key="8">
    <source>
        <dbReference type="ARBA" id="ARBA00029731"/>
    </source>
</evidence>
<evidence type="ECO:0000256" key="7">
    <source>
        <dbReference type="ARBA" id="ARBA00023146"/>
    </source>
</evidence>
<dbReference type="VEuPathDB" id="FungiDB:DEHA2A07678g"/>
<feature type="domain" description="Aminoacyl-transfer RNA synthetases class-II family profile" evidence="10">
    <location>
        <begin position="66"/>
        <end position="449"/>
    </location>
</feature>
<dbReference type="GO" id="GO:0006433">
    <property type="term" value="P:prolyl-tRNA aminoacylation"/>
    <property type="evidence" value="ECO:0007669"/>
    <property type="project" value="InterPro"/>
</dbReference>
<dbReference type="InterPro" id="IPR050062">
    <property type="entry name" value="Pro-tRNA_synthetase"/>
</dbReference>
<keyword evidence="5" id="KW-0067">ATP-binding</keyword>
<evidence type="ECO:0000313" key="11">
    <source>
        <dbReference type="EMBL" id="CAG84617.2"/>
    </source>
</evidence>
<dbReference type="Gene3D" id="3.30.930.10">
    <property type="entry name" value="Bira Bifunctional Protein, Domain 2"/>
    <property type="match status" value="2"/>
</dbReference>
<dbReference type="Gene3D" id="3.40.50.800">
    <property type="entry name" value="Anticodon-binding domain"/>
    <property type="match status" value="1"/>
</dbReference>
<dbReference type="OrthoDB" id="10267474at2759"/>
<comment type="catalytic activity">
    <reaction evidence="9">
        <text>tRNA(Pro) + L-proline + ATP = L-prolyl-tRNA(Pro) + AMP + diphosphate</text>
        <dbReference type="Rhea" id="RHEA:14305"/>
        <dbReference type="Rhea" id="RHEA-COMP:9700"/>
        <dbReference type="Rhea" id="RHEA-COMP:9702"/>
        <dbReference type="ChEBI" id="CHEBI:30616"/>
        <dbReference type="ChEBI" id="CHEBI:33019"/>
        <dbReference type="ChEBI" id="CHEBI:60039"/>
        <dbReference type="ChEBI" id="CHEBI:78442"/>
        <dbReference type="ChEBI" id="CHEBI:78532"/>
        <dbReference type="ChEBI" id="CHEBI:456215"/>
        <dbReference type="EC" id="6.1.1.15"/>
    </reaction>
</comment>
<evidence type="ECO:0000256" key="9">
    <source>
        <dbReference type="ARBA" id="ARBA00047671"/>
    </source>
</evidence>
<evidence type="ECO:0000259" key="10">
    <source>
        <dbReference type="PROSITE" id="PS50862"/>
    </source>
</evidence>
<dbReference type="Proteomes" id="UP000000599">
    <property type="component" value="Chromosome A"/>
</dbReference>
<name>Q6BYQ8_DEBHA</name>
<dbReference type="eggNOG" id="KOG2324">
    <property type="taxonomic scope" value="Eukaryota"/>
</dbReference>
<evidence type="ECO:0000313" key="12">
    <source>
        <dbReference type="Proteomes" id="UP000000599"/>
    </source>
</evidence>
<dbReference type="PRINTS" id="PR01046">
    <property type="entry name" value="TRNASYNTHPRO"/>
</dbReference>
<dbReference type="RefSeq" id="XP_456661.2">
    <property type="nucleotide sequence ID" value="XM_456661.1"/>
</dbReference>
<evidence type="ECO:0000256" key="6">
    <source>
        <dbReference type="ARBA" id="ARBA00022917"/>
    </source>
</evidence>
<dbReference type="FunCoup" id="Q6BYQ8">
    <property type="interactions" value="445"/>
</dbReference>
<gene>
    <name evidence="11" type="ordered locus">DEHA2A07678g</name>
</gene>
<dbReference type="EMBL" id="CR382133">
    <property type="protein sequence ID" value="CAG84617.2"/>
    <property type="molecule type" value="Genomic_DNA"/>
</dbReference>
<keyword evidence="6" id="KW-0648">Protein biosynthesis</keyword>
<keyword evidence="3" id="KW-0436">Ligase</keyword>
<evidence type="ECO:0000256" key="4">
    <source>
        <dbReference type="ARBA" id="ARBA00022741"/>
    </source>
</evidence>
<dbReference type="Pfam" id="PF00587">
    <property type="entry name" value="tRNA-synt_2b"/>
    <property type="match status" value="1"/>
</dbReference>
<dbReference type="SUPFAM" id="SSF55681">
    <property type="entry name" value="Class II aaRS and biotin synthetases"/>
    <property type="match status" value="1"/>
</dbReference>
<keyword evidence="12" id="KW-1185">Reference proteome</keyword>
<dbReference type="GeneID" id="2899958"/>
<dbReference type="GO" id="GO:0004827">
    <property type="term" value="F:proline-tRNA ligase activity"/>
    <property type="evidence" value="ECO:0007669"/>
    <property type="project" value="UniProtKB-EC"/>
</dbReference>
<comment type="similarity">
    <text evidence="1">Belongs to the class-II aminoacyl-tRNA synthetase family.</text>
</comment>
<dbReference type="InterPro" id="IPR004154">
    <property type="entry name" value="Anticodon-bd"/>
</dbReference>
<dbReference type="PANTHER" id="PTHR42753:SF2">
    <property type="entry name" value="PROLINE--TRNA LIGASE"/>
    <property type="match status" value="1"/>
</dbReference>
<evidence type="ECO:0000256" key="2">
    <source>
        <dbReference type="ARBA" id="ARBA00012831"/>
    </source>
</evidence>
<keyword evidence="7" id="KW-0030">Aminoacyl-tRNA synthetase</keyword>
<dbReference type="InterPro" id="IPR045864">
    <property type="entry name" value="aa-tRNA-synth_II/BPL/LPL"/>
</dbReference>
<dbReference type="InterPro" id="IPR002316">
    <property type="entry name" value="Pro-tRNA-ligase_IIa"/>
</dbReference>
<dbReference type="Pfam" id="PF03129">
    <property type="entry name" value="HGTP_anticodon"/>
    <property type="match status" value="1"/>
</dbReference>
<dbReference type="EC" id="6.1.1.15" evidence="2"/>
<dbReference type="SUPFAM" id="SSF52954">
    <property type="entry name" value="Class II aaRS ABD-related"/>
    <property type="match status" value="1"/>
</dbReference>
<dbReference type="InterPro" id="IPR006195">
    <property type="entry name" value="aa-tRNA-synth_II"/>
</dbReference>
<proteinExistence type="inferred from homology"/>
<keyword evidence="4" id="KW-0547">Nucleotide-binding</keyword>
<dbReference type="GO" id="GO:0005524">
    <property type="term" value="F:ATP binding"/>
    <property type="evidence" value="ECO:0007669"/>
    <property type="project" value="UniProtKB-KW"/>
</dbReference>
<dbReference type="PROSITE" id="PS50862">
    <property type="entry name" value="AA_TRNA_LIGASE_II"/>
    <property type="match status" value="1"/>
</dbReference>
<dbReference type="HOGENOM" id="CLU_016739_0_0_1"/>
<dbReference type="STRING" id="284592.Q6BYQ8"/>
<evidence type="ECO:0000256" key="3">
    <source>
        <dbReference type="ARBA" id="ARBA00022598"/>
    </source>
</evidence>
<dbReference type="NCBIfam" id="TIGR00409">
    <property type="entry name" value="proS_fam_II"/>
    <property type="match status" value="1"/>
</dbReference>
<accession>Q6BYQ8</accession>